<sequence length="334" mass="36374">MASGDDEGSVVTTGSSSVVSFDPDVRSNDGGAALSVSSGKGTDKEDKWYGRVDEARIQFDIDEVVEAVRGGYYEQNDKGDGPGDGVGRYYGGEACLRGIEHLVSSERKAEKVRRKREFVKAVIREQETRGDRDPSTHRRAIAFVSATNSAAARAEAARIAALDEAEAKTILGIAIKGRQQRRYSASNSPASNLWGKSRRRDVPEEREKTPVGPTSKSAHCRISAERGSGSGHNRFTRRHRVSSAHARIVLKGKGASSSHLVGGAKQQPMFEDGDDNSIADAKEGKKKSSFFKKPNFVKGRKSKKDSGKKQCKFDDNIRSQSQRGVMMMTPDFSS</sequence>
<feature type="compositionally biased region" description="Polar residues" evidence="1">
    <location>
        <begin position="182"/>
        <end position="191"/>
    </location>
</feature>
<feature type="compositionally biased region" description="Basic and acidic residues" evidence="1">
    <location>
        <begin position="200"/>
        <end position="209"/>
    </location>
</feature>
<gene>
    <name evidence="2" type="ORF">TDUB1175_LOCUS6096</name>
</gene>
<feature type="compositionally biased region" description="Basic and acidic residues" evidence="1">
    <location>
        <begin position="304"/>
        <end position="317"/>
    </location>
</feature>
<feature type="region of interest" description="Disordered" evidence="1">
    <location>
        <begin position="1"/>
        <end position="47"/>
    </location>
</feature>
<feature type="compositionally biased region" description="Low complexity" evidence="1">
    <location>
        <begin position="9"/>
        <end position="20"/>
    </location>
</feature>
<dbReference type="AlphaFoldDB" id="A0A7R9Z3K9"/>
<evidence type="ECO:0000313" key="2">
    <source>
        <dbReference type="EMBL" id="CAD8302774.1"/>
    </source>
</evidence>
<name>A0A7R9Z3K9_9STRA</name>
<feature type="region of interest" description="Disordered" evidence="1">
    <location>
        <begin position="253"/>
        <end position="334"/>
    </location>
</feature>
<dbReference type="EMBL" id="HBED01012234">
    <property type="protein sequence ID" value="CAD8302774.1"/>
    <property type="molecule type" value="Transcribed_RNA"/>
</dbReference>
<feature type="region of interest" description="Disordered" evidence="1">
    <location>
        <begin position="178"/>
        <end position="219"/>
    </location>
</feature>
<organism evidence="2">
    <name type="scientific">Pseudictyota dubia</name>
    <dbReference type="NCBI Taxonomy" id="2749911"/>
    <lineage>
        <taxon>Eukaryota</taxon>
        <taxon>Sar</taxon>
        <taxon>Stramenopiles</taxon>
        <taxon>Ochrophyta</taxon>
        <taxon>Bacillariophyta</taxon>
        <taxon>Mediophyceae</taxon>
        <taxon>Biddulphiophycidae</taxon>
        <taxon>Eupodiscales</taxon>
        <taxon>Odontellaceae</taxon>
        <taxon>Pseudictyota</taxon>
    </lineage>
</organism>
<accession>A0A7R9Z3K9</accession>
<proteinExistence type="predicted"/>
<protein>
    <submittedName>
        <fullName evidence="2">Uncharacterized protein</fullName>
    </submittedName>
</protein>
<evidence type="ECO:0000256" key="1">
    <source>
        <dbReference type="SAM" id="MobiDB-lite"/>
    </source>
</evidence>
<reference evidence="2" key="1">
    <citation type="submission" date="2021-01" db="EMBL/GenBank/DDBJ databases">
        <authorList>
            <person name="Corre E."/>
            <person name="Pelletier E."/>
            <person name="Niang G."/>
            <person name="Scheremetjew M."/>
            <person name="Finn R."/>
            <person name="Kale V."/>
            <person name="Holt S."/>
            <person name="Cochrane G."/>
            <person name="Meng A."/>
            <person name="Brown T."/>
            <person name="Cohen L."/>
        </authorList>
    </citation>
    <scope>NUCLEOTIDE SEQUENCE</scope>
    <source>
        <strain evidence="2">CCMP147</strain>
    </source>
</reference>